<dbReference type="Pfam" id="PF11612">
    <property type="entry name" value="T2SSJ"/>
    <property type="match status" value="1"/>
</dbReference>
<evidence type="ECO:0000256" key="7">
    <source>
        <dbReference type="ARBA" id="ARBA00022692"/>
    </source>
</evidence>
<evidence type="ECO:0000256" key="1">
    <source>
        <dbReference type="ARBA" id="ARBA00004377"/>
    </source>
</evidence>
<dbReference type="Pfam" id="PF07963">
    <property type="entry name" value="N_methyl"/>
    <property type="match status" value="1"/>
</dbReference>
<dbReference type="Proteomes" id="UP000241346">
    <property type="component" value="Unassembled WGS sequence"/>
</dbReference>
<evidence type="ECO:0000313" key="11">
    <source>
        <dbReference type="EMBL" id="PSW09012.1"/>
    </source>
</evidence>
<keyword evidence="5" id="KW-0488">Methylation</keyword>
<dbReference type="GO" id="GO:0015627">
    <property type="term" value="C:type II protein secretion system complex"/>
    <property type="evidence" value="ECO:0007669"/>
    <property type="project" value="InterPro"/>
</dbReference>
<keyword evidence="4" id="KW-1003">Cell membrane</keyword>
<dbReference type="GO" id="GO:0015628">
    <property type="term" value="P:protein secretion by the type II secretion system"/>
    <property type="evidence" value="ECO:0007669"/>
    <property type="project" value="InterPro"/>
</dbReference>
<reference evidence="11 12" key="1">
    <citation type="submission" date="2018-03" db="EMBL/GenBank/DDBJ databases">
        <title>Whole genome sequencing of Histamine producing bacteria.</title>
        <authorList>
            <person name="Butler K."/>
        </authorList>
    </citation>
    <scope>NUCLEOTIDE SEQUENCE [LARGE SCALE GENOMIC DNA]</scope>
    <source>
        <strain evidence="11 12">DSM 19138</strain>
    </source>
</reference>
<dbReference type="PANTHER" id="PTHR39583:SF2">
    <property type="entry name" value="TYPE II SECRETION SYSTEM PROTEIN J"/>
    <property type="match status" value="1"/>
</dbReference>
<dbReference type="GO" id="GO:0005886">
    <property type="term" value="C:plasma membrane"/>
    <property type="evidence" value="ECO:0007669"/>
    <property type="project" value="UniProtKB-SubCell"/>
</dbReference>
<evidence type="ECO:0000256" key="4">
    <source>
        <dbReference type="ARBA" id="ARBA00022475"/>
    </source>
</evidence>
<evidence type="ECO:0000256" key="2">
    <source>
        <dbReference type="ARBA" id="ARBA00011084"/>
    </source>
</evidence>
<keyword evidence="9 10" id="KW-0472">Membrane</keyword>
<dbReference type="AlphaFoldDB" id="A0A2T3N7I0"/>
<dbReference type="InterPro" id="IPR012902">
    <property type="entry name" value="N_methyl_site"/>
</dbReference>
<protein>
    <recommendedName>
        <fullName evidence="3">Type II secretion system protein J</fullName>
    </recommendedName>
</protein>
<keyword evidence="7 10" id="KW-0812">Transmembrane</keyword>
<dbReference type="OrthoDB" id="9794345at2"/>
<dbReference type="SUPFAM" id="SSF54523">
    <property type="entry name" value="Pili subunits"/>
    <property type="match status" value="1"/>
</dbReference>
<name>A0A2T3N7I0_9GAMM</name>
<dbReference type="Gene3D" id="2.10.70.20">
    <property type="entry name" value="gspk-gspi-gspj complex like domains"/>
    <property type="match status" value="1"/>
</dbReference>
<evidence type="ECO:0000256" key="6">
    <source>
        <dbReference type="ARBA" id="ARBA00022519"/>
    </source>
</evidence>
<dbReference type="InterPro" id="IPR045584">
    <property type="entry name" value="Pilin-like"/>
</dbReference>
<evidence type="ECO:0000256" key="10">
    <source>
        <dbReference type="SAM" id="Phobius"/>
    </source>
</evidence>
<keyword evidence="6" id="KW-0997">Cell inner membrane</keyword>
<evidence type="ECO:0000256" key="3">
    <source>
        <dbReference type="ARBA" id="ARBA00021539"/>
    </source>
</evidence>
<organism evidence="11 12">
    <name type="scientific">Photobacterium rosenbergii</name>
    <dbReference type="NCBI Taxonomy" id="294936"/>
    <lineage>
        <taxon>Bacteria</taxon>
        <taxon>Pseudomonadati</taxon>
        <taxon>Pseudomonadota</taxon>
        <taxon>Gammaproteobacteria</taxon>
        <taxon>Vibrionales</taxon>
        <taxon>Vibrionaceae</taxon>
        <taxon>Photobacterium</taxon>
    </lineage>
</organism>
<evidence type="ECO:0000256" key="5">
    <source>
        <dbReference type="ARBA" id="ARBA00022481"/>
    </source>
</evidence>
<dbReference type="NCBIfam" id="TIGR01711">
    <property type="entry name" value="gspJ"/>
    <property type="match status" value="1"/>
</dbReference>
<dbReference type="PANTHER" id="PTHR39583">
    <property type="entry name" value="TYPE II SECRETION SYSTEM PROTEIN J-RELATED"/>
    <property type="match status" value="1"/>
</dbReference>
<dbReference type="PROSITE" id="PS00409">
    <property type="entry name" value="PROKAR_NTER_METHYL"/>
    <property type="match status" value="1"/>
</dbReference>
<comment type="caution">
    <text evidence="11">The sequence shown here is derived from an EMBL/GenBank/DDBJ whole genome shotgun (WGS) entry which is preliminary data.</text>
</comment>
<proteinExistence type="inferred from homology"/>
<evidence type="ECO:0000256" key="8">
    <source>
        <dbReference type="ARBA" id="ARBA00022989"/>
    </source>
</evidence>
<accession>A0A2T3N7I0</accession>
<dbReference type="NCBIfam" id="TIGR02532">
    <property type="entry name" value="IV_pilin_GFxxxE"/>
    <property type="match status" value="1"/>
</dbReference>
<keyword evidence="8 10" id="KW-1133">Transmembrane helix</keyword>
<dbReference type="EMBL" id="PYMB01000017">
    <property type="protein sequence ID" value="PSW09012.1"/>
    <property type="molecule type" value="Genomic_DNA"/>
</dbReference>
<gene>
    <name evidence="11" type="primary">gspJ</name>
    <name evidence="11" type="ORF">C9J01_21850</name>
</gene>
<dbReference type="InterPro" id="IPR010055">
    <property type="entry name" value="T2SS_protein-GspJ"/>
</dbReference>
<evidence type="ECO:0000313" key="12">
    <source>
        <dbReference type="Proteomes" id="UP000241346"/>
    </source>
</evidence>
<dbReference type="Gene3D" id="3.10.610.10">
    <property type="entry name" value="GSPII I/J protein-like"/>
    <property type="match status" value="1"/>
</dbReference>
<evidence type="ECO:0000256" key="9">
    <source>
        <dbReference type="ARBA" id="ARBA00023136"/>
    </source>
</evidence>
<feature type="transmembrane region" description="Helical" evidence="10">
    <location>
        <begin position="23"/>
        <end position="45"/>
    </location>
</feature>
<comment type="similarity">
    <text evidence="2">Belongs to the GSP J family.</text>
</comment>
<dbReference type="InterPro" id="IPR051621">
    <property type="entry name" value="T2SS_protein_J"/>
</dbReference>
<dbReference type="RefSeq" id="WP_107300267.1">
    <property type="nucleotide sequence ID" value="NZ_PYMB01000017.1"/>
</dbReference>
<sequence length="225" mass="25937">MLRIKTTSGQQSQSPRLNNAKQAGFTLLEVLVAIAVFAMLSLSAYQVMNGVQRSDEQSREHSERLKDIQRAMVMMDNDFRQVVARKVRNQGETVSDRIFQSSEYLMDSSSYGILFTRTGWQNPQQMFPRGENVKVGYRIIDDQLERVWFRYPDSVVGTEALIRPILPGVEEMSFRFYSEKKWLETWDKPAALPEGVMIKLTLEDYGEIERVYMLPTSALETSNDT</sequence>
<comment type="subcellular location">
    <subcellularLocation>
        <location evidence="1">Cell inner membrane</location>
        <topology evidence="1">Single-pass membrane protein</topology>
    </subcellularLocation>
</comment>